<dbReference type="AlphaFoldDB" id="A0AAE8MRY2"/>
<dbReference type="Pfam" id="PF16916">
    <property type="entry name" value="ZT_dimer"/>
    <property type="match status" value="1"/>
</dbReference>
<dbReference type="InterPro" id="IPR036837">
    <property type="entry name" value="Cation_efflux_CTD_sf"/>
</dbReference>
<sequence length="428" mass="46494">MGLQMFKLSKKQKLIVTIGISFSFFLAELIFGFRTGSLALVADAFHYLNDLIGFCVALAAVLISERSTTPQALSFGWQRGQLLGGFFNGVFLLALGVSIFLQSIERFVEVRPVEDPMTVLILGGVGLFLNVISLFFLHDHGHGHSHGYSHEDSHEHNHGHDDEKSQENDKPVDPDTTSSSTPAIRHHEHRHAGLSLAAPGHDLGMMGVIVHVIGDAINNIGVMVAAIAIWKAKSEARFYADPAVSLFIAIMIFGSALPLVKSSGSILLQTTPAGVNLDDIKHDLEKVPGIESVHELHVWRLNEQKAIASVHVVVSDDSVPTFIETGKHINECLHAYGIHSATLQPELSIHNRESREPRSPDDSQPLLLPQTTATSSSSLDIRSADASGETRMRVASHGAQIIKNECQLICAKVCEGLMCCKVNQGPVN</sequence>
<evidence type="ECO:0000256" key="3">
    <source>
        <dbReference type="ARBA" id="ARBA00022448"/>
    </source>
</evidence>
<evidence type="ECO:0000256" key="8">
    <source>
        <dbReference type="SAM" id="MobiDB-lite"/>
    </source>
</evidence>
<feature type="compositionally biased region" description="Basic and acidic residues" evidence="8">
    <location>
        <begin position="146"/>
        <end position="173"/>
    </location>
</feature>
<dbReference type="Gene3D" id="1.20.1510.10">
    <property type="entry name" value="Cation efflux protein transmembrane domain"/>
    <property type="match status" value="1"/>
</dbReference>
<feature type="region of interest" description="Disordered" evidence="8">
    <location>
        <begin position="146"/>
        <end position="189"/>
    </location>
</feature>
<dbReference type="PANTHER" id="PTHR45820:SF5">
    <property type="entry name" value="DIFFUSION FACILITATOR FAMILY METAL ION TRANSPORTER, PUTATIVE-RELATED"/>
    <property type="match status" value="1"/>
</dbReference>
<feature type="transmembrane region" description="Helical" evidence="9">
    <location>
        <begin position="208"/>
        <end position="230"/>
    </location>
</feature>
<keyword evidence="5" id="KW-0862">Zinc</keyword>
<dbReference type="EMBL" id="ONZQ02000002">
    <property type="protein sequence ID" value="SPN98578.1"/>
    <property type="molecule type" value="Genomic_DNA"/>
</dbReference>
<evidence type="ECO:0000256" key="7">
    <source>
        <dbReference type="ARBA" id="ARBA00023136"/>
    </source>
</evidence>
<evidence type="ECO:0000256" key="1">
    <source>
        <dbReference type="ARBA" id="ARBA00004141"/>
    </source>
</evidence>
<dbReference type="Proteomes" id="UP001187682">
    <property type="component" value="Unassembled WGS sequence"/>
</dbReference>
<evidence type="ECO:0000256" key="6">
    <source>
        <dbReference type="ARBA" id="ARBA00022989"/>
    </source>
</evidence>
<reference evidence="12" key="1">
    <citation type="submission" date="2018-03" db="EMBL/GenBank/DDBJ databases">
        <authorList>
            <person name="Guldener U."/>
        </authorList>
    </citation>
    <scope>NUCLEOTIDE SEQUENCE</scope>
</reference>
<evidence type="ECO:0000256" key="2">
    <source>
        <dbReference type="ARBA" id="ARBA00008873"/>
    </source>
</evidence>
<dbReference type="InterPro" id="IPR027469">
    <property type="entry name" value="Cation_efflux_TMD_sf"/>
</dbReference>
<dbReference type="GO" id="GO:0006882">
    <property type="term" value="P:intracellular zinc ion homeostasis"/>
    <property type="evidence" value="ECO:0007669"/>
    <property type="project" value="TreeGrafter"/>
</dbReference>
<dbReference type="SUPFAM" id="SSF160240">
    <property type="entry name" value="Cation efflux protein cytoplasmic domain-like"/>
    <property type="match status" value="1"/>
</dbReference>
<organism evidence="12 13">
    <name type="scientific">Cephalotrichum gorgonifer</name>
    <dbReference type="NCBI Taxonomy" id="2041049"/>
    <lineage>
        <taxon>Eukaryota</taxon>
        <taxon>Fungi</taxon>
        <taxon>Dikarya</taxon>
        <taxon>Ascomycota</taxon>
        <taxon>Pezizomycotina</taxon>
        <taxon>Sordariomycetes</taxon>
        <taxon>Hypocreomycetidae</taxon>
        <taxon>Microascales</taxon>
        <taxon>Microascaceae</taxon>
        <taxon>Cephalotrichum</taxon>
    </lineage>
</organism>
<keyword evidence="4 9" id="KW-0812">Transmembrane</keyword>
<dbReference type="InterPro" id="IPR002524">
    <property type="entry name" value="Cation_efflux"/>
</dbReference>
<evidence type="ECO:0000259" key="11">
    <source>
        <dbReference type="Pfam" id="PF16916"/>
    </source>
</evidence>
<name>A0AAE8MRY2_9PEZI</name>
<comment type="subcellular location">
    <subcellularLocation>
        <location evidence="1">Membrane</location>
        <topology evidence="1">Multi-pass membrane protein</topology>
    </subcellularLocation>
</comment>
<dbReference type="PANTHER" id="PTHR45820">
    <property type="entry name" value="FI23527P1"/>
    <property type="match status" value="1"/>
</dbReference>
<dbReference type="SUPFAM" id="SSF161111">
    <property type="entry name" value="Cation efflux protein transmembrane domain-like"/>
    <property type="match status" value="1"/>
</dbReference>
<comment type="caution">
    <text evidence="12">The sequence shown here is derived from an EMBL/GenBank/DDBJ whole genome shotgun (WGS) entry which is preliminary data.</text>
</comment>
<evidence type="ECO:0000259" key="10">
    <source>
        <dbReference type="Pfam" id="PF01545"/>
    </source>
</evidence>
<evidence type="ECO:0000256" key="9">
    <source>
        <dbReference type="SAM" id="Phobius"/>
    </source>
</evidence>
<keyword evidence="13" id="KW-1185">Reference proteome</keyword>
<feature type="domain" description="Cation efflux protein cytoplasmic" evidence="11">
    <location>
        <begin position="274"/>
        <end position="345"/>
    </location>
</feature>
<evidence type="ECO:0000313" key="12">
    <source>
        <dbReference type="EMBL" id="SPN98578.1"/>
    </source>
</evidence>
<gene>
    <name evidence="12" type="ORF">DNG_01624</name>
</gene>
<dbReference type="Pfam" id="PF01545">
    <property type="entry name" value="Cation_efflux"/>
    <property type="match status" value="1"/>
</dbReference>
<keyword evidence="7 9" id="KW-0472">Membrane</keyword>
<evidence type="ECO:0000256" key="5">
    <source>
        <dbReference type="ARBA" id="ARBA00022833"/>
    </source>
</evidence>
<feature type="transmembrane region" description="Helical" evidence="9">
    <location>
        <begin position="14"/>
        <end position="33"/>
    </location>
</feature>
<feature type="domain" description="Cation efflux protein transmembrane" evidence="10">
    <location>
        <begin position="14"/>
        <end position="268"/>
    </location>
</feature>
<keyword evidence="6 9" id="KW-1133">Transmembrane helix</keyword>
<dbReference type="InterPro" id="IPR058533">
    <property type="entry name" value="Cation_efflux_TM"/>
</dbReference>
<protein>
    <submittedName>
        <fullName evidence="12">Related to cation diffusion facilitator family metal ion transporter</fullName>
    </submittedName>
</protein>
<proteinExistence type="inferred from homology"/>
<dbReference type="GO" id="GO:0005385">
    <property type="term" value="F:zinc ion transmembrane transporter activity"/>
    <property type="evidence" value="ECO:0007669"/>
    <property type="project" value="TreeGrafter"/>
</dbReference>
<evidence type="ECO:0000256" key="4">
    <source>
        <dbReference type="ARBA" id="ARBA00022692"/>
    </source>
</evidence>
<feature type="region of interest" description="Disordered" evidence="8">
    <location>
        <begin position="351"/>
        <end position="386"/>
    </location>
</feature>
<feature type="transmembrane region" description="Helical" evidence="9">
    <location>
        <begin position="116"/>
        <end position="137"/>
    </location>
</feature>
<feature type="transmembrane region" description="Helical" evidence="9">
    <location>
        <begin position="45"/>
        <end position="64"/>
    </location>
</feature>
<dbReference type="NCBIfam" id="TIGR01297">
    <property type="entry name" value="CDF"/>
    <property type="match status" value="1"/>
</dbReference>
<feature type="compositionally biased region" description="Basic and acidic residues" evidence="8">
    <location>
        <begin position="351"/>
        <end position="361"/>
    </location>
</feature>
<accession>A0AAE8MRY2</accession>
<feature type="transmembrane region" description="Helical" evidence="9">
    <location>
        <begin position="242"/>
        <end position="260"/>
    </location>
</feature>
<keyword evidence="3" id="KW-0813">Transport</keyword>
<dbReference type="InterPro" id="IPR027470">
    <property type="entry name" value="Cation_efflux_CTD"/>
</dbReference>
<feature type="compositionally biased region" description="Polar residues" evidence="8">
    <location>
        <begin position="369"/>
        <end position="380"/>
    </location>
</feature>
<dbReference type="GO" id="GO:0016020">
    <property type="term" value="C:membrane"/>
    <property type="evidence" value="ECO:0007669"/>
    <property type="project" value="UniProtKB-SubCell"/>
</dbReference>
<evidence type="ECO:0000313" key="13">
    <source>
        <dbReference type="Proteomes" id="UP001187682"/>
    </source>
</evidence>
<comment type="similarity">
    <text evidence="2">Belongs to the cation diffusion facilitator (CDF) transporter (TC 2.A.4) family. SLC30A subfamily.</text>
</comment>
<feature type="transmembrane region" description="Helical" evidence="9">
    <location>
        <begin position="85"/>
        <end position="104"/>
    </location>
</feature>